<dbReference type="EMBL" id="QJJK01000005">
    <property type="protein sequence ID" value="PXW58748.1"/>
    <property type="molecule type" value="Genomic_DNA"/>
</dbReference>
<protein>
    <submittedName>
        <fullName evidence="4">Acetyltransferase (GNAT) family protein</fullName>
    </submittedName>
</protein>
<keyword evidence="5" id="KW-1185">Reference proteome</keyword>
<proteinExistence type="predicted"/>
<evidence type="ECO:0000256" key="1">
    <source>
        <dbReference type="ARBA" id="ARBA00022679"/>
    </source>
</evidence>
<dbReference type="AlphaFoldDB" id="A0A2V3UIA6"/>
<dbReference type="Gene3D" id="3.40.630.30">
    <property type="match status" value="1"/>
</dbReference>
<dbReference type="OrthoDB" id="9805924at2"/>
<dbReference type="Proteomes" id="UP000248021">
    <property type="component" value="Unassembled WGS sequence"/>
</dbReference>
<feature type="domain" description="N-acetyltransferase" evidence="3">
    <location>
        <begin position="20"/>
        <end position="175"/>
    </location>
</feature>
<dbReference type="RefSeq" id="WP_110374834.1">
    <property type="nucleotide sequence ID" value="NZ_JAHBRY010000001.1"/>
</dbReference>
<dbReference type="InterPro" id="IPR050832">
    <property type="entry name" value="Bact_Acetyltransf"/>
</dbReference>
<reference evidence="4 5" key="1">
    <citation type="submission" date="2018-05" db="EMBL/GenBank/DDBJ databases">
        <title>Genomic Encyclopedia of Type Strains, Phase IV (KMG-IV): sequencing the most valuable type-strain genomes for metagenomic binning, comparative biology and taxonomic classification.</title>
        <authorList>
            <person name="Goeker M."/>
        </authorList>
    </citation>
    <scope>NUCLEOTIDE SEQUENCE [LARGE SCALE GENOMIC DNA]</scope>
    <source>
        <strain evidence="4 5">DSM 6462</strain>
    </source>
</reference>
<name>A0A2V3UIA6_9HYPH</name>
<dbReference type="PROSITE" id="PS51186">
    <property type="entry name" value="GNAT"/>
    <property type="match status" value="1"/>
</dbReference>
<comment type="caution">
    <text evidence="4">The sequence shown here is derived from an EMBL/GenBank/DDBJ whole genome shotgun (WGS) entry which is preliminary data.</text>
</comment>
<dbReference type="PANTHER" id="PTHR43877">
    <property type="entry name" value="AMINOALKYLPHOSPHONATE N-ACETYLTRANSFERASE-RELATED-RELATED"/>
    <property type="match status" value="1"/>
</dbReference>
<evidence type="ECO:0000256" key="2">
    <source>
        <dbReference type="ARBA" id="ARBA00023315"/>
    </source>
</evidence>
<keyword evidence="2" id="KW-0012">Acyltransferase</keyword>
<dbReference type="Pfam" id="PF00583">
    <property type="entry name" value="Acetyltransf_1"/>
    <property type="match status" value="1"/>
</dbReference>
<dbReference type="GO" id="GO:0016747">
    <property type="term" value="F:acyltransferase activity, transferring groups other than amino-acyl groups"/>
    <property type="evidence" value="ECO:0007669"/>
    <property type="project" value="InterPro"/>
</dbReference>
<dbReference type="InterPro" id="IPR000182">
    <property type="entry name" value="GNAT_dom"/>
</dbReference>
<dbReference type="InterPro" id="IPR016181">
    <property type="entry name" value="Acyl_CoA_acyltransferase"/>
</dbReference>
<evidence type="ECO:0000313" key="5">
    <source>
        <dbReference type="Proteomes" id="UP000248021"/>
    </source>
</evidence>
<keyword evidence="1 4" id="KW-0808">Transferase</keyword>
<accession>A0A2V3UIA6</accession>
<gene>
    <name evidence="4" type="ORF">C7450_10595</name>
</gene>
<organism evidence="4 5">
    <name type="scientific">Chelatococcus asaccharovorans</name>
    <dbReference type="NCBI Taxonomy" id="28210"/>
    <lineage>
        <taxon>Bacteria</taxon>
        <taxon>Pseudomonadati</taxon>
        <taxon>Pseudomonadota</taxon>
        <taxon>Alphaproteobacteria</taxon>
        <taxon>Hyphomicrobiales</taxon>
        <taxon>Chelatococcaceae</taxon>
        <taxon>Chelatococcus</taxon>
    </lineage>
</organism>
<evidence type="ECO:0000313" key="4">
    <source>
        <dbReference type="EMBL" id="PXW58748.1"/>
    </source>
</evidence>
<evidence type="ECO:0000259" key="3">
    <source>
        <dbReference type="PROSITE" id="PS51186"/>
    </source>
</evidence>
<sequence length="175" mass="18775">MTAGGPSPVGAAASTAAGGLLLRKLVLADAAELLPLIAAYGEALTHGEGNGDKPDLAYVAQLLAEPGVNIRGAFADEAAGRKLVGFALYYDLPEAISRRRAGQIDDLYVVPETRGRGVARSLIADIVAEGRQRGWIQLRWMVPHDNLVAQQLYDRIAETGPWKSYVIWLEPGISW</sequence>
<dbReference type="CDD" id="cd04301">
    <property type="entry name" value="NAT_SF"/>
    <property type="match status" value="1"/>
</dbReference>
<dbReference type="SUPFAM" id="SSF55729">
    <property type="entry name" value="Acyl-CoA N-acyltransferases (Nat)"/>
    <property type="match status" value="1"/>
</dbReference>